<accession>A0AAQ3JL55</accession>
<reference evidence="6 7" key="1">
    <citation type="submission" date="2023-10" db="EMBL/GenBank/DDBJ databases">
        <title>Chromosome-scale genome assembly provides insights into flower coloration mechanisms of Canna indica.</title>
        <authorList>
            <person name="Li C."/>
        </authorList>
    </citation>
    <scope>NUCLEOTIDE SEQUENCE [LARGE SCALE GENOMIC DNA]</scope>
    <source>
        <tissue evidence="6">Flower</tissue>
    </source>
</reference>
<keyword evidence="3" id="KW-0067">ATP-binding</keyword>
<sequence length="104" mass="11302">MNLDPTGVPSAAIHGLSKDLIQQPAYEQGKSLFMPLRVLLTGKLHGPDMGGSILMIYKAGILGVVNPELGFITLDDRVKTLREVDWEALEKDNKPIESVAGVFD</sequence>
<evidence type="ECO:0000256" key="1">
    <source>
        <dbReference type="ARBA" id="ARBA00022598"/>
    </source>
</evidence>
<keyword evidence="5" id="KW-0030">Aminoacyl-tRNA synthetase</keyword>
<dbReference type="InterPro" id="IPR020751">
    <property type="entry name" value="aa-tRNA-synth_I_codon-bd_sub2"/>
</dbReference>
<name>A0AAQ3JL55_9LILI</name>
<evidence type="ECO:0000313" key="6">
    <source>
        <dbReference type="EMBL" id="WOK91956.1"/>
    </source>
</evidence>
<gene>
    <name evidence="6" type="ORF">Cni_G00647</name>
</gene>
<proteinExistence type="predicted"/>
<dbReference type="GO" id="GO:0004812">
    <property type="term" value="F:aminoacyl-tRNA ligase activity"/>
    <property type="evidence" value="ECO:0007669"/>
    <property type="project" value="UniProtKB-KW"/>
</dbReference>
<evidence type="ECO:0000256" key="5">
    <source>
        <dbReference type="ARBA" id="ARBA00023146"/>
    </source>
</evidence>
<evidence type="ECO:0000313" key="7">
    <source>
        <dbReference type="Proteomes" id="UP001327560"/>
    </source>
</evidence>
<keyword evidence="7" id="KW-1185">Reference proteome</keyword>
<dbReference type="InterPro" id="IPR008925">
    <property type="entry name" value="aa_tRNA-synth_I_cd-bd_sf"/>
</dbReference>
<protein>
    <submittedName>
        <fullName evidence="6">Uncharacterized protein</fullName>
    </submittedName>
</protein>
<dbReference type="GO" id="GO:0005524">
    <property type="term" value="F:ATP binding"/>
    <property type="evidence" value="ECO:0007669"/>
    <property type="project" value="UniProtKB-KW"/>
</dbReference>
<organism evidence="6 7">
    <name type="scientific">Canna indica</name>
    <name type="common">Indian-shot</name>
    <dbReference type="NCBI Taxonomy" id="4628"/>
    <lineage>
        <taxon>Eukaryota</taxon>
        <taxon>Viridiplantae</taxon>
        <taxon>Streptophyta</taxon>
        <taxon>Embryophyta</taxon>
        <taxon>Tracheophyta</taxon>
        <taxon>Spermatophyta</taxon>
        <taxon>Magnoliopsida</taxon>
        <taxon>Liliopsida</taxon>
        <taxon>Zingiberales</taxon>
        <taxon>Cannaceae</taxon>
        <taxon>Canna</taxon>
    </lineage>
</organism>
<evidence type="ECO:0000256" key="4">
    <source>
        <dbReference type="ARBA" id="ARBA00022917"/>
    </source>
</evidence>
<evidence type="ECO:0000256" key="3">
    <source>
        <dbReference type="ARBA" id="ARBA00022840"/>
    </source>
</evidence>
<dbReference type="AlphaFoldDB" id="A0AAQ3JL55"/>
<dbReference type="Proteomes" id="UP001327560">
    <property type="component" value="Chromosome 1"/>
</dbReference>
<dbReference type="GO" id="GO:0006412">
    <property type="term" value="P:translation"/>
    <property type="evidence" value="ECO:0007669"/>
    <property type="project" value="UniProtKB-KW"/>
</dbReference>
<dbReference type="EMBL" id="CP136890">
    <property type="protein sequence ID" value="WOK91956.1"/>
    <property type="molecule type" value="Genomic_DNA"/>
</dbReference>
<evidence type="ECO:0000256" key="2">
    <source>
        <dbReference type="ARBA" id="ARBA00022741"/>
    </source>
</evidence>
<dbReference type="SUPFAM" id="SSF48163">
    <property type="entry name" value="An anticodon-binding domain of class I aminoacyl-tRNA synthetases"/>
    <property type="match status" value="1"/>
</dbReference>
<dbReference type="GO" id="GO:0000049">
    <property type="term" value="F:tRNA binding"/>
    <property type="evidence" value="ECO:0007669"/>
    <property type="project" value="InterPro"/>
</dbReference>
<keyword evidence="1" id="KW-0436">Ligase</keyword>
<dbReference type="Gene3D" id="1.10.10.350">
    <property type="match status" value="1"/>
</dbReference>
<keyword evidence="2" id="KW-0547">Nucleotide-binding</keyword>
<keyword evidence="4" id="KW-0648">Protein biosynthesis</keyword>